<dbReference type="AlphaFoldDB" id="A0AAQ4D8H3"/>
<proteinExistence type="predicted"/>
<keyword evidence="3" id="KW-1185">Reference proteome</keyword>
<gene>
    <name evidence="2" type="ORF">V5799_003617</name>
</gene>
<dbReference type="EMBL" id="JARKHS020033723">
    <property type="protein sequence ID" value="KAK8758763.1"/>
    <property type="molecule type" value="Genomic_DNA"/>
</dbReference>
<accession>A0AAQ4D8H3</accession>
<evidence type="ECO:0000313" key="3">
    <source>
        <dbReference type="Proteomes" id="UP001321473"/>
    </source>
</evidence>
<dbReference type="Proteomes" id="UP001321473">
    <property type="component" value="Unassembled WGS sequence"/>
</dbReference>
<evidence type="ECO:0000313" key="2">
    <source>
        <dbReference type="EMBL" id="KAK8758763.1"/>
    </source>
</evidence>
<feature type="region of interest" description="Disordered" evidence="1">
    <location>
        <begin position="145"/>
        <end position="164"/>
    </location>
</feature>
<reference evidence="2 3" key="1">
    <citation type="journal article" date="2023" name="Arcadia Sci">
        <title>De novo assembly of a long-read Amblyomma americanum tick genome.</title>
        <authorList>
            <person name="Chou S."/>
            <person name="Poskanzer K.E."/>
            <person name="Rollins M."/>
            <person name="Thuy-Boun P.S."/>
        </authorList>
    </citation>
    <scope>NUCLEOTIDE SEQUENCE [LARGE SCALE GENOMIC DNA]</scope>
    <source>
        <strain evidence="2">F_SG_1</strain>
        <tissue evidence="2">Salivary glands</tissue>
    </source>
</reference>
<name>A0AAQ4D8H3_AMBAM</name>
<comment type="caution">
    <text evidence="2">The sequence shown here is derived from an EMBL/GenBank/DDBJ whole genome shotgun (WGS) entry which is preliminary data.</text>
</comment>
<sequence length="476" mass="52950">MMETEELLMEHGHSRCSVLPVKVEIIEGASNPCEMLITNEQGTVPLNEEIIEGTSNPCEMLITNEQGGSCIQVGREEEVQSYAHSVSVIHNGNEKGASATQPPLWRSTLGSVRVDPDIIEIGKILTDPARLEGLLVEFGLGVTPPPSVPKPDVDSNSNKRKRGSNAVWGKCSELGFNPVKPECKGRVTTVTRNTKSGFGSLCYRCTTCRKMITQRRGAAPWAQQSTRAPESFFYEVDRAGRPNVKMPKSKILWILYCMAKGLSATATRDLGGRTFSLASGTLVTWRQRVRQAASRSLADHPRLGGSSERVQAGIFKRKAKGAEEEEERLMLGLQAESTGEFRLRCIEKDDPGTIARVISNDVLPETIIVSNGGKPFSHVEVVEDEEGPMRLTHDAGHGRDNAQLSSKRNKAFFNTQRLRVSWRRVLWSLKQSGPLREARAFQLYLDWFWWLSLNGPERCKDPFLRLLESIASAYRV</sequence>
<protein>
    <submittedName>
        <fullName evidence="2">Uncharacterized protein</fullName>
    </submittedName>
</protein>
<organism evidence="2 3">
    <name type="scientific">Amblyomma americanum</name>
    <name type="common">Lone star tick</name>
    <dbReference type="NCBI Taxonomy" id="6943"/>
    <lineage>
        <taxon>Eukaryota</taxon>
        <taxon>Metazoa</taxon>
        <taxon>Ecdysozoa</taxon>
        <taxon>Arthropoda</taxon>
        <taxon>Chelicerata</taxon>
        <taxon>Arachnida</taxon>
        <taxon>Acari</taxon>
        <taxon>Parasitiformes</taxon>
        <taxon>Ixodida</taxon>
        <taxon>Ixodoidea</taxon>
        <taxon>Ixodidae</taxon>
        <taxon>Amblyomminae</taxon>
        <taxon>Amblyomma</taxon>
    </lineage>
</organism>
<evidence type="ECO:0000256" key="1">
    <source>
        <dbReference type="SAM" id="MobiDB-lite"/>
    </source>
</evidence>